<dbReference type="InterPro" id="IPR047201">
    <property type="entry name" value="ERI-1_3'hExo-like"/>
</dbReference>
<evidence type="ECO:0000313" key="7">
    <source>
        <dbReference type="Proteomes" id="UP001249851"/>
    </source>
</evidence>
<evidence type="ECO:0000313" key="6">
    <source>
        <dbReference type="EMBL" id="KAK2572502.1"/>
    </source>
</evidence>
<dbReference type="Proteomes" id="UP001249851">
    <property type="component" value="Unassembled WGS sequence"/>
</dbReference>
<dbReference type="InterPro" id="IPR051274">
    <property type="entry name" value="3-5_Exoribonuclease"/>
</dbReference>
<feature type="domain" description="Exonuclease" evidence="5">
    <location>
        <begin position="101"/>
        <end position="285"/>
    </location>
</feature>
<dbReference type="FunFam" id="3.30.420.10:FF:000034">
    <property type="entry name" value="3'-5' exoribonuclease 1"/>
    <property type="match status" value="1"/>
</dbReference>
<comment type="caution">
    <text evidence="6">The sequence shown here is derived from an EMBL/GenBank/DDBJ whole genome shotgun (WGS) entry which is preliminary data.</text>
</comment>
<dbReference type="InterPro" id="IPR036397">
    <property type="entry name" value="RNaseH_sf"/>
</dbReference>
<evidence type="ECO:0000256" key="1">
    <source>
        <dbReference type="ARBA" id="ARBA00022722"/>
    </source>
</evidence>
<dbReference type="GO" id="GO:0003676">
    <property type="term" value="F:nucleic acid binding"/>
    <property type="evidence" value="ECO:0007669"/>
    <property type="project" value="InterPro"/>
</dbReference>
<organism evidence="6 7">
    <name type="scientific">Acropora cervicornis</name>
    <name type="common">Staghorn coral</name>
    <dbReference type="NCBI Taxonomy" id="6130"/>
    <lineage>
        <taxon>Eukaryota</taxon>
        <taxon>Metazoa</taxon>
        <taxon>Cnidaria</taxon>
        <taxon>Anthozoa</taxon>
        <taxon>Hexacorallia</taxon>
        <taxon>Scleractinia</taxon>
        <taxon>Astrocoeniina</taxon>
        <taxon>Acroporidae</taxon>
        <taxon>Acropora</taxon>
    </lineage>
</organism>
<accession>A0AAD9R3S9</accession>
<dbReference type="Pfam" id="PF00929">
    <property type="entry name" value="RNase_T"/>
    <property type="match status" value="1"/>
</dbReference>
<dbReference type="InterPro" id="IPR012337">
    <property type="entry name" value="RNaseH-like_sf"/>
</dbReference>
<keyword evidence="3" id="KW-0269">Exonuclease</keyword>
<dbReference type="SMART" id="SM00479">
    <property type="entry name" value="EXOIII"/>
    <property type="match status" value="1"/>
</dbReference>
<feature type="region of interest" description="Disordered" evidence="4">
    <location>
        <begin position="1"/>
        <end position="24"/>
    </location>
</feature>
<dbReference type="InterPro" id="IPR036361">
    <property type="entry name" value="SAP_dom_sf"/>
</dbReference>
<dbReference type="SUPFAM" id="SSF53098">
    <property type="entry name" value="Ribonuclease H-like"/>
    <property type="match status" value="1"/>
</dbReference>
<dbReference type="Gene3D" id="1.10.720.30">
    <property type="entry name" value="SAP domain"/>
    <property type="match status" value="1"/>
</dbReference>
<dbReference type="InterPro" id="IPR013520">
    <property type="entry name" value="Ribonucl_H"/>
</dbReference>
<dbReference type="GO" id="GO:0000175">
    <property type="term" value="F:3'-5'-RNA exonuclease activity"/>
    <property type="evidence" value="ECO:0007669"/>
    <property type="project" value="InterPro"/>
</dbReference>
<keyword evidence="2" id="KW-0378">Hydrolase</keyword>
<evidence type="ECO:0000259" key="5">
    <source>
        <dbReference type="SMART" id="SM00479"/>
    </source>
</evidence>
<dbReference type="EMBL" id="JARQWQ010000004">
    <property type="protein sequence ID" value="KAK2572502.1"/>
    <property type="molecule type" value="Genomic_DNA"/>
</dbReference>
<proteinExistence type="predicted"/>
<dbReference type="PANTHER" id="PTHR23044:SF61">
    <property type="entry name" value="3'-5' EXORIBONUCLEASE 1-RELATED"/>
    <property type="match status" value="1"/>
</dbReference>
<name>A0AAD9R3S9_ACRCE</name>
<keyword evidence="7" id="KW-1185">Reference proteome</keyword>
<sequence length="297" mass="34446">MSENKMAEGSVTEQDSESESTRVRKSPRFEFPMYKKISYLNRLINNMEEDEAKCCLEERGLDPRGVIEVLQRRLKTQIKKEKLSQANLKGEMVQNDNELHFYCVIDFEGTCEEDNPLGYVHEIIEFPAVLVDANTLEVVSEFHEFVKPQQKPKLSQFCQNLTGVTQEIVDSADHFPAVLFKFQQWLTGHELGTKYKFGVVTDGPWDMSRFFSTQCKLCSISVPNFAREWINLRKLYRNFYKIYKGSLRDMVSNLGLKFEGTPHSGIDDARNITRILQIMVRDGCEIKFNEQLLSLNK</sequence>
<evidence type="ECO:0000256" key="4">
    <source>
        <dbReference type="SAM" id="MobiDB-lite"/>
    </source>
</evidence>
<reference evidence="6" key="1">
    <citation type="journal article" date="2023" name="G3 (Bethesda)">
        <title>Whole genome assembly and annotation of the endangered Caribbean coral Acropora cervicornis.</title>
        <authorList>
            <person name="Selwyn J.D."/>
            <person name="Vollmer S.V."/>
        </authorList>
    </citation>
    <scope>NUCLEOTIDE SEQUENCE</scope>
    <source>
        <strain evidence="6">K2</strain>
    </source>
</reference>
<reference evidence="6" key="2">
    <citation type="journal article" date="2023" name="Science">
        <title>Genomic signatures of disease resistance in endangered staghorn corals.</title>
        <authorList>
            <person name="Vollmer S.V."/>
            <person name="Selwyn J.D."/>
            <person name="Despard B.A."/>
            <person name="Roesel C.L."/>
        </authorList>
    </citation>
    <scope>NUCLEOTIDE SEQUENCE</scope>
    <source>
        <strain evidence="6">K2</strain>
    </source>
</reference>
<evidence type="ECO:0000256" key="2">
    <source>
        <dbReference type="ARBA" id="ARBA00022801"/>
    </source>
</evidence>
<dbReference type="CDD" id="cd06133">
    <property type="entry name" value="ERI-1_3'hExo_like"/>
    <property type="match status" value="1"/>
</dbReference>
<dbReference type="Gene3D" id="3.30.420.10">
    <property type="entry name" value="Ribonuclease H-like superfamily/Ribonuclease H"/>
    <property type="match status" value="1"/>
</dbReference>
<evidence type="ECO:0000256" key="3">
    <source>
        <dbReference type="ARBA" id="ARBA00022839"/>
    </source>
</evidence>
<gene>
    <name evidence="6" type="ORF">P5673_002756</name>
</gene>
<dbReference type="AlphaFoldDB" id="A0AAD9R3S9"/>
<dbReference type="PANTHER" id="PTHR23044">
    <property type="entry name" value="3'-5' EXONUCLEASE ERI1-RELATED"/>
    <property type="match status" value="1"/>
</dbReference>
<protein>
    <submittedName>
        <fullName evidence="6">3'-5' exoribonuclease 1</fullName>
    </submittedName>
</protein>
<keyword evidence="1" id="KW-0540">Nuclease</keyword>